<dbReference type="Gene3D" id="3.30.1490.100">
    <property type="entry name" value="DNA polymerase, Y-family, little finger domain"/>
    <property type="match status" value="1"/>
</dbReference>
<dbReference type="HAMAP" id="MF_01113">
    <property type="entry name" value="DNApol_IV"/>
    <property type="match status" value="1"/>
</dbReference>
<evidence type="ECO:0000256" key="10">
    <source>
        <dbReference type="ARBA" id="ARBA00022763"/>
    </source>
</evidence>
<dbReference type="GO" id="GO:0009432">
    <property type="term" value="P:SOS response"/>
    <property type="evidence" value="ECO:0007669"/>
    <property type="project" value="UniProtKB-ARBA"/>
</dbReference>
<evidence type="ECO:0000256" key="3">
    <source>
        <dbReference type="ARBA" id="ARBA00011245"/>
    </source>
</evidence>
<dbReference type="Gene3D" id="1.10.150.20">
    <property type="entry name" value="5' to 3' exonuclease, C-terminal subdomain"/>
    <property type="match status" value="1"/>
</dbReference>
<evidence type="ECO:0000313" key="17">
    <source>
        <dbReference type="EMBL" id="MCZ8403041.1"/>
    </source>
</evidence>
<sequence length="360" mass="40065">MSDASRKIVHIDMDAFYASVEQRDNPELRGKPVVVAWTGPRSVVCAASYEARRFGVHSAMSAVRAQRLCPQAVYVPPDFNRYREVSRQIRQIFGRHTDLIEPLSLDEAYLDVTVNKLGLPSATEVAQVIRQQIRAETGLTASAGVAPNKFLAKIASDWNKPDGQYVIRPSRVLEFLQPLPVRKVPGVGKVMQARLEQLGIHTVGDLATHAAQELEHYFGRYGRRLYELARGIDDREVQTDQPLQQVSAETTFSEDVRLEAVGEALDRMADKVWSQALKKGALGRTVVLKLKTDRFRILTRSQTNPNPPASAAELATMARLLCERVDLPAQTLYRLAGVGMSNFADPQEQSRQPDLFGGAF</sequence>
<dbReference type="InterPro" id="IPR017961">
    <property type="entry name" value="DNA_pol_Y-fam_little_finger"/>
</dbReference>
<evidence type="ECO:0000313" key="18">
    <source>
        <dbReference type="Proteomes" id="UP001141992"/>
    </source>
</evidence>
<evidence type="ECO:0000256" key="13">
    <source>
        <dbReference type="ARBA" id="ARBA00023125"/>
    </source>
</evidence>
<dbReference type="InterPro" id="IPR001126">
    <property type="entry name" value="UmuC"/>
</dbReference>
<evidence type="ECO:0000256" key="5">
    <source>
        <dbReference type="ARBA" id="ARBA00022490"/>
    </source>
</evidence>
<dbReference type="InterPro" id="IPR043128">
    <property type="entry name" value="Rev_trsase/Diguanyl_cyclase"/>
</dbReference>
<dbReference type="FunFam" id="3.40.1170.60:FF:000001">
    <property type="entry name" value="DNA polymerase IV"/>
    <property type="match status" value="1"/>
</dbReference>
<dbReference type="InterPro" id="IPR036775">
    <property type="entry name" value="DNA_pol_Y-fam_lit_finger_sf"/>
</dbReference>
<dbReference type="FunFam" id="1.10.150.20:FF:000019">
    <property type="entry name" value="DNA polymerase IV"/>
    <property type="match status" value="1"/>
</dbReference>
<keyword evidence="6 16" id="KW-0808">Transferase</keyword>
<dbReference type="PANTHER" id="PTHR11076">
    <property type="entry name" value="DNA REPAIR POLYMERASE UMUC / TRANSFERASE FAMILY MEMBER"/>
    <property type="match status" value="1"/>
</dbReference>
<comment type="subcellular location">
    <subcellularLocation>
        <location evidence="1 16">Cytoplasm</location>
    </subcellularLocation>
</comment>
<keyword evidence="10 16" id="KW-0227">DNA damage</keyword>
<feature type="binding site" evidence="16">
    <location>
        <position position="12"/>
    </location>
    <ligand>
        <name>Mg(2+)</name>
        <dbReference type="ChEBI" id="CHEBI:18420"/>
    </ligand>
</feature>
<dbReference type="Pfam" id="PF11799">
    <property type="entry name" value="IMS_C"/>
    <property type="match status" value="1"/>
</dbReference>
<dbReference type="EC" id="2.7.7.7" evidence="16"/>
<evidence type="ECO:0000256" key="14">
    <source>
        <dbReference type="ARBA" id="ARBA00023204"/>
    </source>
</evidence>
<comment type="similarity">
    <text evidence="2 16">Belongs to the DNA polymerase type-Y family.</text>
</comment>
<dbReference type="Gene3D" id="3.40.1170.60">
    <property type="match status" value="1"/>
</dbReference>
<organism evidence="17 18">
    <name type="scientific">Alcaligenes xylosoxydans xylosoxydans</name>
    <name type="common">Achromobacter xylosoxidans</name>
    <dbReference type="NCBI Taxonomy" id="85698"/>
    <lineage>
        <taxon>Bacteria</taxon>
        <taxon>Pseudomonadati</taxon>
        <taxon>Pseudomonadota</taxon>
        <taxon>Betaproteobacteria</taxon>
        <taxon>Burkholderiales</taxon>
        <taxon>Alcaligenaceae</taxon>
        <taxon>Achromobacter</taxon>
    </lineage>
</organism>
<evidence type="ECO:0000256" key="11">
    <source>
        <dbReference type="ARBA" id="ARBA00022842"/>
    </source>
</evidence>
<dbReference type="GO" id="GO:0003684">
    <property type="term" value="F:damaged DNA binding"/>
    <property type="evidence" value="ECO:0007669"/>
    <property type="project" value="InterPro"/>
</dbReference>
<dbReference type="GO" id="GO:0003887">
    <property type="term" value="F:DNA-directed DNA polymerase activity"/>
    <property type="evidence" value="ECO:0007669"/>
    <property type="project" value="UniProtKB-UniRule"/>
</dbReference>
<dbReference type="Pfam" id="PF00817">
    <property type="entry name" value="IMS"/>
    <property type="match status" value="1"/>
</dbReference>
<evidence type="ECO:0000256" key="9">
    <source>
        <dbReference type="ARBA" id="ARBA00022723"/>
    </source>
</evidence>
<feature type="active site" evidence="16">
    <location>
        <position position="107"/>
    </location>
</feature>
<dbReference type="Pfam" id="PF21999">
    <property type="entry name" value="IMS_HHH_1"/>
    <property type="match status" value="1"/>
</dbReference>
<feature type="site" description="Substrate discrimination" evidence="16">
    <location>
        <position position="17"/>
    </location>
</feature>
<keyword evidence="8 16" id="KW-0235">DNA replication</keyword>
<comment type="catalytic activity">
    <reaction evidence="15 16">
        <text>DNA(n) + a 2'-deoxyribonucleoside 5'-triphosphate = DNA(n+1) + diphosphate</text>
        <dbReference type="Rhea" id="RHEA:22508"/>
        <dbReference type="Rhea" id="RHEA-COMP:17339"/>
        <dbReference type="Rhea" id="RHEA-COMP:17340"/>
        <dbReference type="ChEBI" id="CHEBI:33019"/>
        <dbReference type="ChEBI" id="CHEBI:61560"/>
        <dbReference type="ChEBI" id="CHEBI:173112"/>
        <dbReference type="EC" id="2.7.7.7"/>
    </reaction>
</comment>
<evidence type="ECO:0000256" key="2">
    <source>
        <dbReference type="ARBA" id="ARBA00010945"/>
    </source>
</evidence>
<feature type="binding site" evidence="16">
    <location>
        <position position="106"/>
    </location>
    <ligand>
        <name>Mg(2+)</name>
        <dbReference type="ChEBI" id="CHEBI:18420"/>
    </ligand>
</feature>
<evidence type="ECO:0000256" key="6">
    <source>
        <dbReference type="ARBA" id="ARBA00022679"/>
    </source>
</evidence>
<keyword evidence="14 16" id="KW-0234">DNA repair</keyword>
<keyword evidence="12 16" id="KW-0239">DNA-directed DNA polymerase</keyword>
<dbReference type="KEGG" id="axx:ERS451415_02135"/>
<dbReference type="FunFam" id="3.30.1490.100:FF:000004">
    <property type="entry name" value="DNA polymerase IV"/>
    <property type="match status" value="1"/>
</dbReference>
<accession>A0A0D6H6I8</accession>
<accession>A0A0M7JU88</accession>
<reference evidence="17" key="1">
    <citation type="submission" date="2022-12" db="EMBL/GenBank/DDBJ databases">
        <authorList>
            <person name="Voronina O.L."/>
            <person name="Kunda M.S."/>
            <person name="Ryzhova N."/>
            <person name="Aksenova E.I."/>
        </authorList>
    </citation>
    <scope>NUCLEOTIDE SEQUENCE</scope>
    <source>
        <strain evidence="17">SCCH136:Ach223948</strain>
    </source>
</reference>
<dbReference type="EMBL" id="JAPZVI010000012">
    <property type="protein sequence ID" value="MCZ8403041.1"/>
    <property type="molecule type" value="Genomic_DNA"/>
</dbReference>
<name>A0A0D6H6I8_ALCXX</name>
<dbReference type="CDD" id="cd03586">
    <property type="entry name" value="PolY_Pol_IV_kappa"/>
    <property type="match status" value="1"/>
</dbReference>
<dbReference type="InterPro" id="IPR053848">
    <property type="entry name" value="IMS_HHH_1"/>
</dbReference>
<comment type="caution">
    <text evidence="17">The sequence shown here is derived from an EMBL/GenBank/DDBJ whole genome shotgun (WGS) entry which is preliminary data.</text>
</comment>
<dbReference type="PROSITE" id="PS50173">
    <property type="entry name" value="UMUC"/>
    <property type="match status" value="1"/>
</dbReference>
<evidence type="ECO:0000256" key="1">
    <source>
        <dbReference type="ARBA" id="ARBA00004496"/>
    </source>
</evidence>
<keyword evidence="4 16" id="KW-0515">Mutator protein</keyword>
<keyword evidence="9 16" id="KW-0479">Metal-binding</keyword>
<dbReference type="NCBIfam" id="NF002677">
    <property type="entry name" value="PRK02406.1"/>
    <property type="match status" value="1"/>
</dbReference>
<keyword evidence="11 16" id="KW-0460">Magnesium</keyword>
<dbReference type="GO" id="GO:0000287">
    <property type="term" value="F:magnesium ion binding"/>
    <property type="evidence" value="ECO:0007669"/>
    <property type="project" value="UniProtKB-UniRule"/>
</dbReference>
<evidence type="ECO:0000256" key="7">
    <source>
        <dbReference type="ARBA" id="ARBA00022695"/>
    </source>
</evidence>
<keyword evidence="5 16" id="KW-0963">Cytoplasm</keyword>
<comment type="subunit">
    <text evidence="3 16">Monomer.</text>
</comment>
<evidence type="ECO:0000256" key="4">
    <source>
        <dbReference type="ARBA" id="ARBA00022457"/>
    </source>
</evidence>
<proteinExistence type="inferred from homology"/>
<dbReference type="GO" id="GO:0005829">
    <property type="term" value="C:cytosol"/>
    <property type="evidence" value="ECO:0007669"/>
    <property type="project" value="TreeGrafter"/>
</dbReference>
<keyword evidence="7 16" id="KW-0548">Nucleotidyltransferase</keyword>
<dbReference type="GO" id="GO:0006281">
    <property type="term" value="P:DNA repair"/>
    <property type="evidence" value="ECO:0007669"/>
    <property type="project" value="UniProtKB-UniRule"/>
</dbReference>
<dbReference type="Gene3D" id="3.30.70.270">
    <property type="match status" value="1"/>
</dbReference>
<dbReference type="PANTHER" id="PTHR11076:SF33">
    <property type="entry name" value="DNA POLYMERASE KAPPA"/>
    <property type="match status" value="1"/>
</dbReference>
<dbReference type="GO" id="GO:0006261">
    <property type="term" value="P:DNA-templated DNA replication"/>
    <property type="evidence" value="ECO:0007669"/>
    <property type="project" value="UniProtKB-UniRule"/>
</dbReference>
<evidence type="ECO:0000256" key="16">
    <source>
        <dbReference type="HAMAP-Rule" id="MF_01113"/>
    </source>
</evidence>
<dbReference type="InterPro" id="IPR050116">
    <property type="entry name" value="DNA_polymerase-Y"/>
</dbReference>
<comment type="cofactor">
    <cofactor evidence="16">
        <name>Mg(2+)</name>
        <dbReference type="ChEBI" id="CHEBI:18420"/>
    </cofactor>
    <text evidence="16">Binds 2 magnesium ions per subunit.</text>
</comment>
<dbReference type="GO" id="GO:0042276">
    <property type="term" value="P:error-prone translesion synthesis"/>
    <property type="evidence" value="ECO:0007669"/>
    <property type="project" value="TreeGrafter"/>
</dbReference>
<keyword evidence="13 16" id="KW-0238">DNA-binding</keyword>
<dbReference type="Proteomes" id="UP001141992">
    <property type="component" value="Unassembled WGS sequence"/>
</dbReference>
<dbReference type="AlphaFoldDB" id="A0A0D6H6I8"/>
<dbReference type="InterPro" id="IPR022880">
    <property type="entry name" value="DNApol_IV"/>
</dbReference>
<protein>
    <recommendedName>
        <fullName evidence="16">DNA polymerase IV</fullName>
        <shortName evidence="16">Pol IV</shortName>
        <ecNumber evidence="16">2.7.7.7</ecNumber>
    </recommendedName>
</protein>
<evidence type="ECO:0000256" key="15">
    <source>
        <dbReference type="ARBA" id="ARBA00049244"/>
    </source>
</evidence>
<comment type="function">
    <text evidence="16">Poorly processive, error-prone DNA polymerase involved in untargeted mutagenesis. Copies undamaged DNA at stalled replication forks, which arise in vivo from mismatched or misaligned primer ends. These misaligned primers can be extended by PolIV. Exhibits no 3'-5' exonuclease (proofreading) activity. May be involved in translesional synthesis, in conjunction with the beta clamp from PolIII.</text>
</comment>
<dbReference type="SUPFAM" id="SSF56672">
    <property type="entry name" value="DNA/RNA polymerases"/>
    <property type="match status" value="1"/>
</dbReference>
<dbReference type="InterPro" id="IPR043502">
    <property type="entry name" value="DNA/RNA_pol_sf"/>
</dbReference>
<dbReference type="SUPFAM" id="SSF100879">
    <property type="entry name" value="Lesion bypass DNA polymerase (Y-family), little finger domain"/>
    <property type="match status" value="1"/>
</dbReference>
<evidence type="ECO:0000256" key="8">
    <source>
        <dbReference type="ARBA" id="ARBA00022705"/>
    </source>
</evidence>
<dbReference type="eggNOG" id="COG0389">
    <property type="taxonomic scope" value="Bacteria"/>
</dbReference>
<dbReference type="RefSeq" id="WP_006386618.1">
    <property type="nucleotide sequence ID" value="NZ_CABIYZ010000001.1"/>
</dbReference>
<evidence type="ECO:0000256" key="12">
    <source>
        <dbReference type="ARBA" id="ARBA00022932"/>
    </source>
</evidence>
<gene>
    <name evidence="16 17" type="primary">dinB</name>
    <name evidence="17" type="ORF">O9570_16430</name>
</gene>